<name>A0ABV0NPT5_9TELE</name>
<dbReference type="EMBL" id="JAHRIO010045715">
    <property type="protein sequence ID" value="MEQ2173423.1"/>
    <property type="molecule type" value="Genomic_DNA"/>
</dbReference>
<feature type="region of interest" description="Disordered" evidence="1">
    <location>
        <begin position="156"/>
        <end position="177"/>
    </location>
</feature>
<evidence type="ECO:0000313" key="2">
    <source>
        <dbReference type="EMBL" id="MEQ2173423.1"/>
    </source>
</evidence>
<evidence type="ECO:0000313" key="3">
    <source>
        <dbReference type="Proteomes" id="UP001476798"/>
    </source>
</evidence>
<sequence>QYWRSPAGESAHENMWAALKRAFLCLLKRSNLTSEAVQGAALPLQSVNHIHGGDGLPLGVLGVGDGVTDHVLQEHLQHTAGLLVDETGDALDSPAASQTADSGLGDSLDVITENFTVTLGASFPESFASLSSATHLTAVSDKLTVIIRRAQQTPYSSLSCGREREQGKSSGSSFHVI</sequence>
<protein>
    <submittedName>
        <fullName evidence="2">Uncharacterized protein</fullName>
    </submittedName>
</protein>
<feature type="non-terminal residue" evidence="2">
    <location>
        <position position="1"/>
    </location>
</feature>
<proteinExistence type="predicted"/>
<organism evidence="2 3">
    <name type="scientific">Goodea atripinnis</name>
    <dbReference type="NCBI Taxonomy" id="208336"/>
    <lineage>
        <taxon>Eukaryota</taxon>
        <taxon>Metazoa</taxon>
        <taxon>Chordata</taxon>
        <taxon>Craniata</taxon>
        <taxon>Vertebrata</taxon>
        <taxon>Euteleostomi</taxon>
        <taxon>Actinopterygii</taxon>
        <taxon>Neopterygii</taxon>
        <taxon>Teleostei</taxon>
        <taxon>Neoteleostei</taxon>
        <taxon>Acanthomorphata</taxon>
        <taxon>Ovalentaria</taxon>
        <taxon>Atherinomorphae</taxon>
        <taxon>Cyprinodontiformes</taxon>
        <taxon>Goodeidae</taxon>
        <taxon>Goodea</taxon>
    </lineage>
</organism>
<reference evidence="2 3" key="1">
    <citation type="submission" date="2021-06" db="EMBL/GenBank/DDBJ databases">
        <authorList>
            <person name="Palmer J.M."/>
        </authorList>
    </citation>
    <scope>NUCLEOTIDE SEQUENCE [LARGE SCALE GENOMIC DNA]</scope>
    <source>
        <strain evidence="2 3">GA_2019</strain>
        <tissue evidence="2">Muscle</tissue>
    </source>
</reference>
<keyword evidence="3" id="KW-1185">Reference proteome</keyword>
<evidence type="ECO:0000256" key="1">
    <source>
        <dbReference type="SAM" id="MobiDB-lite"/>
    </source>
</evidence>
<accession>A0ABV0NPT5</accession>
<dbReference type="Proteomes" id="UP001476798">
    <property type="component" value="Unassembled WGS sequence"/>
</dbReference>
<comment type="caution">
    <text evidence="2">The sequence shown here is derived from an EMBL/GenBank/DDBJ whole genome shotgun (WGS) entry which is preliminary data.</text>
</comment>
<feature type="compositionally biased region" description="Polar residues" evidence="1">
    <location>
        <begin position="168"/>
        <end position="177"/>
    </location>
</feature>
<gene>
    <name evidence="2" type="ORF">GOODEAATRI_032009</name>
</gene>